<dbReference type="PROSITE" id="PS50878">
    <property type="entry name" value="RT_POL"/>
    <property type="match status" value="1"/>
</dbReference>
<reference evidence="10" key="1">
    <citation type="submission" date="2001-09" db="EMBL/GenBank/DDBJ databases">
        <title>Sequence of Stalker transposable element on the X chromosome in region 18.</title>
        <authorList>
            <person name="Kaminker J.S."/>
            <person name="Kronmiller B.A."/>
            <person name="Carlson J."/>
            <person name="Patel S.P."/>
            <person name="Paclab J."/>
            <person name="Wan K."/>
            <person name="Rubin G.M."/>
            <person name="Celniker S.E."/>
        </authorList>
    </citation>
    <scope>NUCLEOTIDE SEQUENCE</scope>
</reference>
<keyword evidence="6" id="KW-0378">Hydrolase</keyword>
<evidence type="ECO:0000313" key="11">
    <source>
        <dbReference type="FlyBase" id="FBgn0045962"/>
    </source>
</evidence>
<accession>Q95VA1</accession>
<evidence type="ECO:0000256" key="4">
    <source>
        <dbReference type="ARBA" id="ARBA00022722"/>
    </source>
</evidence>
<dbReference type="EMBL" id="AF420242">
    <property type="protein sequence ID" value="AAL16060.1"/>
    <property type="molecule type" value="Genomic_DNA"/>
</dbReference>
<dbReference type="GO" id="GO:0042575">
    <property type="term" value="C:DNA polymerase complex"/>
    <property type="evidence" value="ECO:0007669"/>
    <property type="project" value="UniProtKB-ARBA"/>
</dbReference>
<dbReference type="InterPro" id="IPR050951">
    <property type="entry name" value="Retrovirus_Pol_polyprotein"/>
</dbReference>
<organism evidence="10">
    <name type="scientific">Drosophila melanogaster</name>
    <name type="common">Fruit fly</name>
    <dbReference type="NCBI Taxonomy" id="7227"/>
    <lineage>
        <taxon>Eukaryota</taxon>
        <taxon>Metazoa</taxon>
        <taxon>Ecdysozoa</taxon>
        <taxon>Arthropoda</taxon>
        <taxon>Hexapoda</taxon>
        <taxon>Insecta</taxon>
        <taxon>Pterygota</taxon>
        <taxon>Neoptera</taxon>
        <taxon>Endopterygota</taxon>
        <taxon>Diptera</taxon>
        <taxon>Brachycera</taxon>
        <taxon>Muscomorpha</taxon>
        <taxon>Ephydroidea</taxon>
        <taxon>Drosophilidae</taxon>
        <taxon>Drosophila</taxon>
        <taxon>Sophophora</taxon>
    </lineage>
</organism>
<evidence type="ECO:0000256" key="3">
    <source>
        <dbReference type="ARBA" id="ARBA00022695"/>
    </source>
</evidence>
<dbReference type="GO" id="GO:0016787">
    <property type="term" value="F:hydrolase activity"/>
    <property type="evidence" value="ECO:0007669"/>
    <property type="project" value="UniProtKB-KW"/>
</dbReference>
<dbReference type="AlphaFoldDB" id="Q95VA1"/>
<dbReference type="Pfam" id="PF00078">
    <property type="entry name" value="RVT_1"/>
    <property type="match status" value="1"/>
</dbReference>
<evidence type="ECO:0000256" key="5">
    <source>
        <dbReference type="ARBA" id="ARBA00022759"/>
    </source>
</evidence>
<evidence type="ECO:0000313" key="10">
    <source>
        <dbReference type="EMBL" id="AAL16060.1"/>
    </source>
</evidence>
<dbReference type="CDD" id="cd01647">
    <property type="entry name" value="RT_LTR"/>
    <property type="match status" value="1"/>
</dbReference>
<dbReference type="GO" id="GO:0015074">
    <property type="term" value="P:DNA integration"/>
    <property type="evidence" value="ECO:0007669"/>
    <property type="project" value="InterPro"/>
</dbReference>
<dbReference type="CDD" id="cd09274">
    <property type="entry name" value="RNase_HI_RT_Ty3"/>
    <property type="match status" value="1"/>
</dbReference>
<dbReference type="GO" id="GO:0004519">
    <property type="term" value="F:endonuclease activity"/>
    <property type="evidence" value="ECO:0007669"/>
    <property type="project" value="UniProtKB-KW"/>
</dbReference>
<dbReference type="PANTHER" id="PTHR37984:SF5">
    <property type="entry name" value="PROTEIN NYNRIN-LIKE"/>
    <property type="match status" value="1"/>
</dbReference>
<dbReference type="InterPro" id="IPR043128">
    <property type="entry name" value="Rev_trsase/Diguanyl_cyclase"/>
</dbReference>
<keyword evidence="2" id="KW-0808">Transferase</keyword>
<dbReference type="FunFam" id="3.30.70.270:FF:000020">
    <property type="entry name" value="Transposon Tf2-6 polyprotein-like Protein"/>
    <property type="match status" value="1"/>
</dbReference>
<dbReference type="InterPro" id="IPR000477">
    <property type="entry name" value="RT_dom"/>
</dbReference>
<dbReference type="InterPro" id="IPR036397">
    <property type="entry name" value="RNaseH_sf"/>
</dbReference>
<dbReference type="SUPFAM" id="SSF53098">
    <property type="entry name" value="Ribonuclease H-like"/>
    <property type="match status" value="1"/>
</dbReference>
<evidence type="ECO:0000256" key="6">
    <source>
        <dbReference type="ARBA" id="ARBA00022801"/>
    </source>
</evidence>
<dbReference type="InterPro" id="IPR043502">
    <property type="entry name" value="DNA/RNA_pol_sf"/>
</dbReference>
<dbReference type="GO" id="GO:0003676">
    <property type="term" value="F:nucleic acid binding"/>
    <property type="evidence" value="ECO:0007669"/>
    <property type="project" value="InterPro"/>
</dbReference>
<dbReference type="Gene3D" id="1.10.340.70">
    <property type="match status" value="1"/>
</dbReference>
<proteinExistence type="predicted"/>
<keyword evidence="7 10" id="KW-0695">RNA-directed DNA polymerase</keyword>
<dbReference type="Pfam" id="PF17921">
    <property type="entry name" value="Integrase_H2C2"/>
    <property type="match status" value="1"/>
</dbReference>
<dbReference type="InterPro" id="IPR012337">
    <property type="entry name" value="RNaseH-like_sf"/>
</dbReference>
<name>Q95VA1_DROME</name>
<dbReference type="InterPro" id="IPR001584">
    <property type="entry name" value="Integrase_cat-core"/>
</dbReference>
<evidence type="ECO:0000256" key="7">
    <source>
        <dbReference type="ARBA" id="ARBA00022918"/>
    </source>
</evidence>
<dbReference type="Gene3D" id="3.10.10.10">
    <property type="entry name" value="HIV Type 1 Reverse Transcriptase, subunit A, domain 1"/>
    <property type="match status" value="1"/>
</dbReference>
<dbReference type="Gene3D" id="3.30.70.270">
    <property type="match status" value="2"/>
</dbReference>
<dbReference type="InterPro" id="IPR041373">
    <property type="entry name" value="RT_RNaseH"/>
</dbReference>
<keyword evidence="5" id="KW-0255">Endonuclease</keyword>
<dbReference type="SUPFAM" id="SSF56672">
    <property type="entry name" value="DNA/RNA polymerases"/>
    <property type="match status" value="1"/>
</dbReference>
<dbReference type="InterPro" id="IPR041588">
    <property type="entry name" value="Integrase_H2C2"/>
</dbReference>
<evidence type="ECO:0000259" key="8">
    <source>
        <dbReference type="PROSITE" id="PS50878"/>
    </source>
</evidence>
<keyword evidence="3" id="KW-0548">Nucleotidyltransferase</keyword>
<dbReference type="FunFam" id="3.30.70.270:FF:000003">
    <property type="entry name" value="Transposon Ty3-G Gag-Pol polyprotein"/>
    <property type="match status" value="1"/>
</dbReference>
<dbReference type="GO" id="GO:0003964">
    <property type="term" value="F:RNA-directed DNA polymerase activity"/>
    <property type="evidence" value="ECO:0007669"/>
    <property type="project" value="UniProtKB-KW"/>
</dbReference>
<keyword evidence="4" id="KW-0540">Nuclease</keyword>
<dbReference type="FunFam" id="3.10.20.370:FF:000001">
    <property type="entry name" value="Retrovirus-related Pol polyprotein from transposon 17.6-like protein"/>
    <property type="match status" value="1"/>
</dbReference>
<dbReference type="PROSITE" id="PS50994">
    <property type="entry name" value="INTEGRASE"/>
    <property type="match status" value="1"/>
</dbReference>
<dbReference type="PANTHER" id="PTHR37984">
    <property type="entry name" value="PROTEIN CBG26694"/>
    <property type="match status" value="1"/>
</dbReference>
<feature type="domain" description="Reverse transcriptase" evidence="8">
    <location>
        <begin position="1"/>
        <end position="112"/>
    </location>
</feature>
<dbReference type="FlyBase" id="FBgn0045962">
    <property type="gene designation" value="Stalker\ORF1"/>
</dbReference>
<evidence type="ECO:0000259" key="9">
    <source>
        <dbReference type="PROSITE" id="PS50994"/>
    </source>
</evidence>
<gene>
    <name evidence="11" type="primary">ORF1</name>
</gene>
<protein>
    <recommendedName>
        <fullName evidence="1">RNA-directed DNA polymerase</fullName>
        <ecNumber evidence="1">2.7.7.49</ecNumber>
    </recommendedName>
</protein>
<sequence length="826" mass="96824">MSGFHQIELEENSRNITSFSTSNGSYRFTRLPFGLKIAPNSFQRMMTISFSGLEPSQAFLYMDDLMVIGCSEKHMIKNLTDVFNVCRKYNLKLHPEKCSFFMHEVTFLGHKCTDKGVLPDDKKYDVIKNYPVPHDADSARRFVAFCNYYRRFIRNFADYSRHITRLCKKNVPFEWSSEYQNAFEYLKENLMYPTLLQYPDFRKEFCIITDASKQACGAVLTQNRNGIQLPIAYASRSFTKGESNKSTTEQELAAIHWAITHFRPYIYGKHFTIKTDHRPLTYLFSMTNPSSKLTRMRLELEEYDFTVEYLRGKDNFVADALSRINIKELKDMQHKVLKVTTRQQSRQENCTVTNKELLPRQSIQNVSKPNVHEVITNDEVRKVVTLRITESICLLKRGNKVIARIDVDDLYTNGIFDLGQFFQRLEMQAGILKISQLKLAPSEKIFETISIDNFKNMGNIKLKTLRVALLQPVTIIKTEKEIQSILSTYHDDPIQGGHTGITRTLAKIKRHYYWKNMTRHIKEYIRRCHKCQMSKTTTHTKTPLTYTETPTNAFDIVIVDTVGPLPKSEYGNEYIVTLICDLTKYLVTIPVANKSANTVAKAIFENFILKYGPMKTFISDMGTEYKNNVIQDMCKYMKIENLTSTAYHHQTLGTIERSHRTFNEYIRSYISADKTDWDVWIQYFTYCFNTTPSVMHNYCPYELVFGRLPRQFANFNKTDRIEPLYNIEDYSKEIKFRLEIAYKRARLLLEKAKSYRKQFYDKKTSDFQLKIGDKVILRNESGHKLDPVYIGPYTVETIEDRDNIVIRDTKQKKQKVHKDRLKIYNQ</sequence>
<dbReference type="Pfam" id="PF17917">
    <property type="entry name" value="RT_RNaseH"/>
    <property type="match status" value="1"/>
</dbReference>
<dbReference type="EC" id="2.7.7.49" evidence="1"/>
<dbReference type="Pfam" id="PF00665">
    <property type="entry name" value="rve"/>
    <property type="match status" value="1"/>
</dbReference>
<dbReference type="FunFam" id="1.10.340.70:FF:000001">
    <property type="entry name" value="Retrovirus-related Pol polyprotein from transposon gypsy-like Protein"/>
    <property type="match status" value="1"/>
</dbReference>
<evidence type="ECO:0000256" key="2">
    <source>
        <dbReference type="ARBA" id="ARBA00022679"/>
    </source>
</evidence>
<feature type="domain" description="Integrase catalytic" evidence="9">
    <location>
        <begin position="546"/>
        <end position="708"/>
    </location>
</feature>
<evidence type="ECO:0000256" key="1">
    <source>
        <dbReference type="ARBA" id="ARBA00012493"/>
    </source>
</evidence>
<dbReference type="Gene3D" id="3.30.420.10">
    <property type="entry name" value="Ribonuclease H-like superfamily/Ribonuclease H"/>
    <property type="match status" value="1"/>
</dbReference>